<dbReference type="RefSeq" id="WP_055123332.1">
    <property type="nucleotide sequence ID" value="NZ_LKST01000004.1"/>
</dbReference>
<sequence>MSEHYNLYESLGLSRESSSEDIAAELDSRLSAYLERGGAKNDPEYDEAATARAILGDNAKRGLYDARLDDAHGEPITITALRELAGTSAPMRRVQYRYEPVGAPPNTLMGAFKEAPATVSGATFLALGGALISLLAMVFLYLAAQRELHSMDALNQVYGMGVGAQVMTAGVVASLAIVAFSAALYCLHGLVVAAVVLRGSNPVAHAAAVAATVVFLLLSAWVWIMPLGFSFAGLIYVPYLVGLLVFLLLPGTRAWAAGQRRVREVV</sequence>
<organism evidence="2 3">
    <name type="scientific">Corynebacterium oculi</name>
    <dbReference type="NCBI Taxonomy" id="1544416"/>
    <lineage>
        <taxon>Bacteria</taxon>
        <taxon>Bacillati</taxon>
        <taxon>Actinomycetota</taxon>
        <taxon>Actinomycetes</taxon>
        <taxon>Mycobacteriales</taxon>
        <taxon>Corynebacteriaceae</taxon>
        <taxon>Corynebacterium</taxon>
    </lineage>
</organism>
<evidence type="ECO:0000313" key="2">
    <source>
        <dbReference type="EMBL" id="KQB83311.1"/>
    </source>
</evidence>
<dbReference type="OrthoDB" id="4398434at2"/>
<feature type="transmembrane region" description="Helical" evidence="1">
    <location>
        <begin position="230"/>
        <end position="251"/>
    </location>
</feature>
<keyword evidence="1" id="KW-1133">Transmembrane helix</keyword>
<name>A0A0Q1A966_9CORY</name>
<proteinExistence type="predicted"/>
<feature type="transmembrane region" description="Helical" evidence="1">
    <location>
        <begin position="204"/>
        <end position="224"/>
    </location>
</feature>
<gene>
    <name evidence="2" type="ORF">Cocul_02286</name>
</gene>
<evidence type="ECO:0008006" key="4">
    <source>
        <dbReference type="Google" id="ProtNLM"/>
    </source>
</evidence>
<dbReference type="PATRIC" id="fig|1544416.3.peg.2287"/>
<evidence type="ECO:0000256" key="1">
    <source>
        <dbReference type="SAM" id="Phobius"/>
    </source>
</evidence>
<keyword evidence="1" id="KW-0812">Transmembrane</keyword>
<comment type="caution">
    <text evidence="2">The sequence shown here is derived from an EMBL/GenBank/DDBJ whole genome shotgun (WGS) entry which is preliminary data.</text>
</comment>
<feature type="transmembrane region" description="Helical" evidence="1">
    <location>
        <begin position="164"/>
        <end position="197"/>
    </location>
</feature>
<reference evidence="2 3" key="1">
    <citation type="submission" date="2015-10" db="EMBL/GenBank/DDBJ databases">
        <title>Corynebacteirum lowii and Corynebacterium oculi species nova, derived from human clinical disease and and emended description of Corynebacterium mastiditis.</title>
        <authorList>
            <person name="Bernard K."/>
            <person name="Pacheco A.L."/>
            <person name="Mcdougall C."/>
            <person name="Burtx T."/>
            <person name="Weibe D."/>
            <person name="Tyler S."/>
            <person name="Olson A.B."/>
            <person name="Cnockaert M."/>
            <person name="Eguchi H."/>
            <person name="Kuwahara T."/>
            <person name="Nakayama-Imaohji H."/>
            <person name="Boudewijins M."/>
            <person name="Van Hoecke F."/>
            <person name="Bernier A.-M."/>
            <person name="Vandamme P."/>
        </authorList>
    </citation>
    <scope>NUCLEOTIDE SEQUENCE [LARGE SCALE GENOMIC DNA]</scope>
    <source>
        <strain evidence="2 3">NML 130210</strain>
    </source>
</reference>
<keyword evidence="3" id="KW-1185">Reference proteome</keyword>
<protein>
    <recommendedName>
        <fullName evidence="4">J domain-containing protein</fullName>
    </recommendedName>
</protein>
<accession>A0A0Q1A966</accession>
<dbReference type="EMBL" id="LKST01000004">
    <property type="protein sequence ID" value="KQB83311.1"/>
    <property type="molecule type" value="Genomic_DNA"/>
</dbReference>
<dbReference type="STRING" id="1544416.Cocul_02286"/>
<dbReference type="AlphaFoldDB" id="A0A0Q1A966"/>
<keyword evidence="1" id="KW-0472">Membrane</keyword>
<feature type="transmembrane region" description="Helical" evidence="1">
    <location>
        <begin position="122"/>
        <end position="144"/>
    </location>
</feature>
<evidence type="ECO:0000313" key="3">
    <source>
        <dbReference type="Proteomes" id="UP000050517"/>
    </source>
</evidence>
<dbReference type="Proteomes" id="UP000050517">
    <property type="component" value="Unassembled WGS sequence"/>
</dbReference>